<comment type="similarity">
    <text evidence="2">Belongs to the DAMOX/DASOX family.</text>
</comment>
<evidence type="ECO:0000256" key="6">
    <source>
        <dbReference type="PIRSR" id="PIRSR000189-1"/>
    </source>
</evidence>
<dbReference type="STRING" id="1429867.A0A0G4PA14"/>
<dbReference type="SUPFAM" id="SSF51971">
    <property type="entry name" value="Nucleotide-binding domain"/>
    <property type="match status" value="1"/>
</dbReference>
<feature type="binding site" evidence="6">
    <location>
        <position position="347"/>
    </location>
    <ligand>
        <name>D-dopa</name>
        <dbReference type="ChEBI" id="CHEBI:149689"/>
    </ligand>
</feature>
<keyword evidence="9" id="KW-1185">Reference proteome</keyword>
<evidence type="ECO:0000256" key="2">
    <source>
        <dbReference type="ARBA" id="ARBA00006730"/>
    </source>
</evidence>
<evidence type="ECO:0000259" key="7">
    <source>
        <dbReference type="Pfam" id="PF01266"/>
    </source>
</evidence>
<dbReference type="EMBL" id="HG793142">
    <property type="protein sequence ID" value="CRL23119.1"/>
    <property type="molecule type" value="Genomic_DNA"/>
</dbReference>
<dbReference type="SUPFAM" id="SSF54373">
    <property type="entry name" value="FAD-linked reductases, C-terminal domain"/>
    <property type="match status" value="1"/>
</dbReference>
<organism evidence="8 9">
    <name type="scientific">Penicillium camemberti (strain FM 013)</name>
    <dbReference type="NCBI Taxonomy" id="1429867"/>
    <lineage>
        <taxon>Eukaryota</taxon>
        <taxon>Fungi</taxon>
        <taxon>Dikarya</taxon>
        <taxon>Ascomycota</taxon>
        <taxon>Pezizomycotina</taxon>
        <taxon>Eurotiomycetes</taxon>
        <taxon>Eurotiomycetidae</taxon>
        <taxon>Eurotiales</taxon>
        <taxon>Aspergillaceae</taxon>
        <taxon>Penicillium</taxon>
    </lineage>
</organism>
<keyword evidence="3" id="KW-0285">Flavoprotein</keyword>
<dbReference type="PANTHER" id="PTHR11530">
    <property type="entry name" value="D-AMINO ACID OXIDASE"/>
    <property type="match status" value="1"/>
</dbReference>
<dbReference type="AlphaFoldDB" id="A0A0G4PA14"/>
<evidence type="ECO:0000313" key="9">
    <source>
        <dbReference type="Proteomes" id="UP000053732"/>
    </source>
</evidence>
<evidence type="ECO:0000313" key="8">
    <source>
        <dbReference type="EMBL" id="CRL23119.1"/>
    </source>
</evidence>
<evidence type="ECO:0000256" key="4">
    <source>
        <dbReference type="ARBA" id="ARBA00022827"/>
    </source>
</evidence>
<dbReference type="InterPro" id="IPR006181">
    <property type="entry name" value="D-amino_acid_oxidase_CS"/>
</dbReference>
<dbReference type="InterPro" id="IPR006076">
    <property type="entry name" value="FAD-dep_OxRdtase"/>
</dbReference>
<feature type="binding site" evidence="6">
    <location>
        <position position="314"/>
    </location>
    <ligand>
        <name>D-dopa</name>
        <dbReference type="ChEBI" id="CHEBI:149689"/>
    </ligand>
</feature>
<dbReference type="Pfam" id="PF01266">
    <property type="entry name" value="DAO"/>
    <property type="match status" value="1"/>
</dbReference>
<dbReference type="Gene3D" id="3.30.9.10">
    <property type="entry name" value="D-Amino Acid Oxidase, subunit A, domain 2"/>
    <property type="match status" value="1"/>
</dbReference>
<dbReference type="InterPro" id="IPR023209">
    <property type="entry name" value="DAO"/>
</dbReference>
<comment type="cofactor">
    <cofactor evidence="1 6">
        <name>FAD</name>
        <dbReference type="ChEBI" id="CHEBI:57692"/>
    </cofactor>
</comment>
<accession>A0A0G4PA14</accession>
<dbReference type="GO" id="GO:0071949">
    <property type="term" value="F:FAD binding"/>
    <property type="evidence" value="ECO:0007669"/>
    <property type="project" value="InterPro"/>
</dbReference>
<dbReference type="PIRSF" id="PIRSF000189">
    <property type="entry name" value="D-aa_oxidase"/>
    <property type="match status" value="1"/>
</dbReference>
<reference evidence="8 9" key="1">
    <citation type="journal article" date="2014" name="Nat. Commun.">
        <title>Multiple recent horizontal transfers of a large genomic region in cheese making fungi.</title>
        <authorList>
            <person name="Cheeseman K."/>
            <person name="Ropars J."/>
            <person name="Renault P."/>
            <person name="Dupont J."/>
            <person name="Gouzy J."/>
            <person name="Branca A."/>
            <person name="Abraham A.L."/>
            <person name="Ceppi M."/>
            <person name="Conseiller E."/>
            <person name="Debuchy R."/>
            <person name="Malagnac F."/>
            <person name="Goarin A."/>
            <person name="Silar P."/>
            <person name="Lacoste S."/>
            <person name="Sallet E."/>
            <person name="Bensimon A."/>
            <person name="Giraud T."/>
            <person name="Brygoo Y."/>
        </authorList>
    </citation>
    <scope>NUCLEOTIDE SEQUENCE [LARGE SCALE GENOMIC DNA]</scope>
    <source>
        <strain evidence="9">FM 013</strain>
    </source>
</reference>
<gene>
    <name evidence="8" type="ORF">PCAMFM013_S009g000059</name>
</gene>
<feature type="binding site" evidence="6">
    <location>
        <position position="254"/>
    </location>
    <ligand>
        <name>D-dopa</name>
        <dbReference type="ChEBI" id="CHEBI:149689"/>
    </ligand>
</feature>
<feature type="binding site" evidence="6">
    <location>
        <position position="247"/>
    </location>
    <ligand>
        <name>D-dopa</name>
        <dbReference type="ChEBI" id="CHEBI:149689"/>
    </ligand>
</feature>
<proteinExistence type="inferred from homology"/>
<evidence type="ECO:0000256" key="3">
    <source>
        <dbReference type="ARBA" id="ARBA00022630"/>
    </source>
</evidence>
<dbReference type="GO" id="GO:0005737">
    <property type="term" value="C:cytoplasm"/>
    <property type="evidence" value="ECO:0007669"/>
    <property type="project" value="TreeGrafter"/>
</dbReference>
<keyword evidence="4 6" id="KW-0274">FAD</keyword>
<feature type="domain" description="FAD dependent oxidoreductase" evidence="7">
    <location>
        <begin position="31"/>
        <end position="357"/>
    </location>
</feature>
<dbReference type="Gene3D" id="3.40.50.720">
    <property type="entry name" value="NAD(P)-binding Rossmann-like Domain"/>
    <property type="match status" value="1"/>
</dbReference>
<name>A0A0G4PA14_PENC3</name>
<feature type="binding site" evidence="6">
    <location>
        <position position="210"/>
    </location>
    <ligand>
        <name>FAD</name>
        <dbReference type="ChEBI" id="CHEBI:57692"/>
    </ligand>
</feature>
<dbReference type="PROSITE" id="PS00677">
    <property type="entry name" value="DAO"/>
    <property type="match status" value="1"/>
</dbReference>
<dbReference type="GO" id="GO:0019478">
    <property type="term" value="P:D-amino acid catabolic process"/>
    <property type="evidence" value="ECO:0007669"/>
    <property type="project" value="TreeGrafter"/>
</dbReference>
<protein>
    <submittedName>
        <fullName evidence="8">FAD dependent oxidoreductase</fullName>
    </submittedName>
</protein>
<sequence length="378" mass="41151">MESAPDLDGLTPSRLIEFLNTNIVTMKSESVVIIGAGIIGLNVALVLAEQGYASQTTIIAEHLPGDTSINYTSPWAGANFSALSASDKNALRWDQLGYKHLLKLATQDGINAFVRETPSTEYWDEMPSRTKLDSMASYLKDYREIPQQDLPEGVACGVKFTTVTLNAPMHIRYLLQRLRQQYRVRVIRKKVSGVTSGFLSKDTKVVFNCTGNAARTLKGVEDPKCYPTRGQILLAKAAHINQNVMRHGKDYETYIIPRPHSKGNVILGGYMQKGVGLPDTLGDETESILSRTTAMLPELESPDTEILAAFAGLRPSREGGARVESEVVQVDDSDRKGLVVHNYGAGGTGFQAGYGMAVDAVGCALGELEKLQLIKSSL</sequence>
<evidence type="ECO:0000256" key="5">
    <source>
        <dbReference type="ARBA" id="ARBA00023002"/>
    </source>
</evidence>
<feature type="binding site" evidence="6">
    <location>
        <position position="191"/>
    </location>
    <ligand>
        <name>FAD</name>
        <dbReference type="ChEBI" id="CHEBI:57692"/>
    </ligand>
</feature>
<evidence type="ECO:0000256" key="1">
    <source>
        <dbReference type="ARBA" id="ARBA00001974"/>
    </source>
</evidence>
<keyword evidence="5" id="KW-0560">Oxidoreductase</keyword>
<feature type="binding site" evidence="6">
    <location>
        <begin position="72"/>
        <end position="73"/>
    </location>
    <ligand>
        <name>FAD</name>
        <dbReference type="ChEBI" id="CHEBI:57692"/>
    </ligand>
</feature>
<dbReference type="GO" id="GO:0003884">
    <property type="term" value="F:D-amino-acid oxidase activity"/>
    <property type="evidence" value="ECO:0007669"/>
    <property type="project" value="InterPro"/>
</dbReference>
<dbReference type="Proteomes" id="UP000053732">
    <property type="component" value="Unassembled WGS sequence"/>
</dbReference>
<dbReference type="PANTHER" id="PTHR11530:SF11">
    <property type="entry name" value="D-ASPARTATE OXIDASE"/>
    <property type="match status" value="1"/>
</dbReference>